<reference evidence="5 6" key="1">
    <citation type="journal article" date="2019" name="Emerg. Microbes Infect.">
        <title>Comprehensive subspecies identification of 175 nontuberculous mycobacteria species based on 7547 genomic profiles.</title>
        <authorList>
            <person name="Matsumoto Y."/>
            <person name="Kinjo T."/>
            <person name="Motooka D."/>
            <person name="Nabeya D."/>
            <person name="Jung N."/>
            <person name="Uechi K."/>
            <person name="Horii T."/>
            <person name="Iida T."/>
            <person name="Fujita J."/>
            <person name="Nakamura S."/>
        </authorList>
    </citation>
    <scope>NUCLEOTIDE SEQUENCE [LARGE SCALE GENOMIC DNA]</scope>
    <source>
        <strain evidence="5 6">JCM 30396</strain>
    </source>
</reference>
<organism evidence="5 6">
    <name type="scientific">Mycolicibacterium helvum</name>
    <dbReference type="NCBI Taxonomy" id="1534349"/>
    <lineage>
        <taxon>Bacteria</taxon>
        <taxon>Bacillati</taxon>
        <taxon>Actinomycetota</taxon>
        <taxon>Actinomycetes</taxon>
        <taxon>Mycobacteriales</taxon>
        <taxon>Mycobacteriaceae</taxon>
        <taxon>Mycolicibacterium</taxon>
    </lineage>
</organism>
<protein>
    <submittedName>
        <fullName evidence="5">Putative lipoprotein LppK</fullName>
    </submittedName>
</protein>
<name>A0A7I7TE58_9MYCO</name>
<evidence type="ECO:0000256" key="3">
    <source>
        <dbReference type="SAM" id="MobiDB-lite"/>
    </source>
</evidence>
<feature type="region of interest" description="Disordered" evidence="3">
    <location>
        <begin position="27"/>
        <end position="55"/>
    </location>
</feature>
<evidence type="ECO:0000313" key="6">
    <source>
        <dbReference type="Proteomes" id="UP000467148"/>
    </source>
</evidence>
<evidence type="ECO:0000313" key="5">
    <source>
        <dbReference type="EMBL" id="BBY67514.1"/>
    </source>
</evidence>
<sequence>MHHPLFGVLSAATIVAALSLSGCSEHVESKSTQGPFERSSTALAPPEPTAAALPSPDALTDVLYRLADPTVKGTDKLQLVESTTPDDAATIDKFAAALRDGGFTPLTFSATEIRWSDRQPGDALASINVTTSNPANPGNFTFPMEFRQDKGAWQLSRETANMLLAFGNARGGANTASPASPASPTPTP</sequence>
<dbReference type="EMBL" id="AP022596">
    <property type="protein sequence ID" value="BBY67514.1"/>
    <property type="molecule type" value="Genomic_DNA"/>
</dbReference>
<feature type="compositionally biased region" description="Low complexity" evidence="3">
    <location>
        <begin position="39"/>
        <end position="55"/>
    </location>
</feature>
<accession>A0A7I7TE58</accession>
<dbReference type="Pfam" id="PF26580">
    <property type="entry name" value="Mtb12_C"/>
    <property type="match status" value="1"/>
</dbReference>
<evidence type="ECO:0000256" key="1">
    <source>
        <dbReference type="ARBA" id="ARBA00022729"/>
    </source>
</evidence>
<keyword evidence="1" id="KW-0732">Signal</keyword>
<dbReference type="InterPro" id="IPR058644">
    <property type="entry name" value="Mtb12-like_C"/>
</dbReference>
<gene>
    <name evidence="5" type="primary">lppK</name>
    <name evidence="5" type="ORF">MHEL_57570</name>
</gene>
<evidence type="ECO:0000256" key="2">
    <source>
        <dbReference type="ARBA" id="ARBA00093774"/>
    </source>
</evidence>
<keyword evidence="5" id="KW-0449">Lipoprotein</keyword>
<comment type="similarity">
    <text evidence="2">Belongs to the MTB12 family.</text>
</comment>
<dbReference type="Proteomes" id="UP000467148">
    <property type="component" value="Chromosome"/>
</dbReference>
<proteinExistence type="inferred from homology"/>
<dbReference type="KEGG" id="mhev:MHEL_57570"/>
<dbReference type="RefSeq" id="WP_163751475.1">
    <property type="nucleotide sequence ID" value="NZ_AP022596.1"/>
</dbReference>
<evidence type="ECO:0000259" key="4">
    <source>
        <dbReference type="Pfam" id="PF26580"/>
    </source>
</evidence>
<keyword evidence="6" id="KW-1185">Reference proteome</keyword>
<feature type="domain" description="Low molecular weight antigen MTB12-like C-terminal" evidence="4">
    <location>
        <begin position="53"/>
        <end position="169"/>
    </location>
</feature>
<dbReference type="AlphaFoldDB" id="A0A7I7TE58"/>
<feature type="region of interest" description="Disordered" evidence="3">
    <location>
        <begin position="169"/>
        <end position="188"/>
    </location>
</feature>